<dbReference type="Proteomes" id="UP000582837">
    <property type="component" value="Unassembled WGS sequence"/>
</dbReference>
<dbReference type="InterPro" id="IPR043129">
    <property type="entry name" value="ATPase_NBD"/>
</dbReference>
<dbReference type="RefSeq" id="WP_170039898.1">
    <property type="nucleotide sequence ID" value="NZ_JABDTL010000002.1"/>
</dbReference>
<dbReference type="AlphaFoldDB" id="A0A841GWF1"/>
<accession>A0A841GWF1</accession>
<proteinExistence type="inferred from homology"/>
<dbReference type="EMBL" id="JACHIA010000003">
    <property type="protein sequence ID" value="MBB6070124.1"/>
    <property type="molecule type" value="Genomic_DNA"/>
</dbReference>
<reference evidence="2 3" key="1">
    <citation type="submission" date="2020-08" db="EMBL/GenBank/DDBJ databases">
        <title>Genomic Encyclopedia of Type Strains, Phase IV (KMG-IV): sequencing the most valuable type-strain genomes for metagenomic binning, comparative biology and taxonomic classification.</title>
        <authorList>
            <person name="Goeker M."/>
        </authorList>
    </citation>
    <scope>NUCLEOTIDE SEQUENCE [LARGE SCALE GENOMIC DNA]</scope>
    <source>
        <strain evidence="2 3">DSM 29007</strain>
    </source>
</reference>
<dbReference type="PROSITE" id="PS01125">
    <property type="entry name" value="ROK"/>
    <property type="match status" value="1"/>
</dbReference>
<protein>
    <submittedName>
        <fullName evidence="2">Glucokinase</fullName>
        <ecNumber evidence="2">2.7.1.2</ecNumber>
    </submittedName>
</protein>
<keyword evidence="2" id="KW-0808">Transferase</keyword>
<dbReference type="InterPro" id="IPR000600">
    <property type="entry name" value="ROK"/>
</dbReference>
<keyword evidence="3" id="KW-1185">Reference proteome</keyword>
<organism evidence="2 3">
    <name type="scientific">Longimicrobium terrae</name>
    <dbReference type="NCBI Taxonomy" id="1639882"/>
    <lineage>
        <taxon>Bacteria</taxon>
        <taxon>Pseudomonadati</taxon>
        <taxon>Gemmatimonadota</taxon>
        <taxon>Longimicrobiia</taxon>
        <taxon>Longimicrobiales</taxon>
        <taxon>Longimicrobiaceae</taxon>
        <taxon>Longimicrobium</taxon>
    </lineage>
</organism>
<evidence type="ECO:0000313" key="2">
    <source>
        <dbReference type="EMBL" id="MBB6070124.1"/>
    </source>
</evidence>
<dbReference type="Gene3D" id="3.30.420.40">
    <property type="match status" value="2"/>
</dbReference>
<evidence type="ECO:0000313" key="3">
    <source>
        <dbReference type="Proteomes" id="UP000582837"/>
    </source>
</evidence>
<evidence type="ECO:0000256" key="1">
    <source>
        <dbReference type="ARBA" id="ARBA00006479"/>
    </source>
</evidence>
<dbReference type="InterPro" id="IPR049874">
    <property type="entry name" value="ROK_cs"/>
</dbReference>
<sequence length="334" mass="34555">MTPGTAQKRWIVGVDLGGTNIVVGLVPIEGGEVMGFRTVPTDAQRGAKAVVDRIVAMVDEAITDVTASHGTTRDAVAGVGIGSPGPLDRKTGTVINTPNLGWRNFPLRDLVANQVKLPCTLDNDANCATYGEWWLGAGRGVSTLVGLTLGTGIGGGIVLNGEIYHGCSDVAGEIGHMTIDSNGRKCKCGNYGCLEQYASGPAIALRAVEGIEAGASTALVEMVDGRLDEITAATVYEATVQGDPYAAEVMKDTAKFLGAGVASIINILNPEMVVIAGGVTRAGDTLFEPLRAEVRRRAFRSAQECCRIVPALLPGTAGVAGAAAVFKRENYGAV</sequence>
<gene>
    <name evidence="2" type="ORF">HNQ61_001741</name>
</gene>
<name>A0A841GWF1_9BACT</name>
<comment type="similarity">
    <text evidence="1">Belongs to the ROK (NagC/XylR) family.</text>
</comment>
<dbReference type="EC" id="2.7.1.2" evidence="2"/>
<dbReference type="PANTHER" id="PTHR18964">
    <property type="entry name" value="ROK (REPRESSOR, ORF, KINASE) FAMILY"/>
    <property type="match status" value="1"/>
</dbReference>
<comment type="caution">
    <text evidence="2">The sequence shown here is derived from an EMBL/GenBank/DDBJ whole genome shotgun (WGS) entry which is preliminary data.</text>
</comment>
<dbReference type="GO" id="GO:0004340">
    <property type="term" value="F:glucokinase activity"/>
    <property type="evidence" value="ECO:0007669"/>
    <property type="project" value="UniProtKB-EC"/>
</dbReference>
<keyword evidence="2" id="KW-0418">Kinase</keyword>
<dbReference type="PANTHER" id="PTHR18964:SF149">
    <property type="entry name" value="BIFUNCTIONAL UDP-N-ACETYLGLUCOSAMINE 2-EPIMERASE_N-ACETYLMANNOSAMINE KINASE"/>
    <property type="match status" value="1"/>
</dbReference>
<dbReference type="SUPFAM" id="SSF53067">
    <property type="entry name" value="Actin-like ATPase domain"/>
    <property type="match status" value="1"/>
</dbReference>
<dbReference type="Pfam" id="PF00480">
    <property type="entry name" value="ROK"/>
    <property type="match status" value="1"/>
</dbReference>